<feature type="transmembrane region" description="Helical" evidence="1">
    <location>
        <begin position="15"/>
        <end position="34"/>
    </location>
</feature>
<reference evidence="2 3" key="1">
    <citation type="journal article" date="2019" name="Int. J. Syst. Evol. Microbiol.">
        <title>The Global Catalogue of Microorganisms (GCM) 10K type strain sequencing project: providing services to taxonomists for standard genome sequencing and annotation.</title>
        <authorList>
            <consortium name="The Broad Institute Genomics Platform"/>
            <consortium name="The Broad Institute Genome Sequencing Center for Infectious Disease"/>
            <person name="Wu L."/>
            <person name="Ma J."/>
        </authorList>
    </citation>
    <scope>NUCLEOTIDE SEQUENCE [LARGE SCALE GENOMIC DNA]</scope>
    <source>
        <strain evidence="2 3">JCM 12662</strain>
    </source>
</reference>
<keyword evidence="1" id="KW-0812">Transmembrane</keyword>
<evidence type="ECO:0000313" key="2">
    <source>
        <dbReference type="EMBL" id="GAA0363717.1"/>
    </source>
</evidence>
<evidence type="ECO:0008006" key="4">
    <source>
        <dbReference type="Google" id="ProtNLM"/>
    </source>
</evidence>
<gene>
    <name evidence="2" type="ORF">GCM10008932_15230</name>
</gene>
<sequence>MWVVVFQLFLIEDTASLYILVPILTLLLPFVFFPPTQALFATMREIIIQDDWIHVKVFFTFYTSSFKNSLIAGILFTGLAISLSYSIYLSWQLNLILMIVLAVILFYLFLFGLYFFFMESHFDMNLGWKLKQALVFVMGHPVSSIGNFLLFVFIHFVVWSVSPVISFLIGMALTSYFSIYLFMRKMNKLVERKTETAK</sequence>
<evidence type="ECO:0000313" key="3">
    <source>
        <dbReference type="Proteomes" id="UP001501166"/>
    </source>
</evidence>
<name>A0ABN0XHA7_9LACT</name>
<keyword evidence="1" id="KW-1133">Transmembrane helix</keyword>
<comment type="caution">
    <text evidence="2">The sequence shown here is derived from an EMBL/GenBank/DDBJ whole genome shotgun (WGS) entry which is preliminary data.</text>
</comment>
<dbReference type="Proteomes" id="UP001501166">
    <property type="component" value="Unassembled WGS sequence"/>
</dbReference>
<organism evidence="2 3">
    <name type="scientific">Alkalibacterium iburiense</name>
    <dbReference type="NCBI Taxonomy" id="290589"/>
    <lineage>
        <taxon>Bacteria</taxon>
        <taxon>Bacillati</taxon>
        <taxon>Bacillota</taxon>
        <taxon>Bacilli</taxon>
        <taxon>Lactobacillales</taxon>
        <taxon>Carnobacteriaceae</taxon>
        <taxon>Alkalibacterium</taxon>
    </lineage>
</organism>
<dbReference type="EMBL" id="BAAACW010000095">
    <property type="protein sequence ID" value="GAA0363717.1"/>
    <property type="molecule type" value="Genomic_DNA"/>
</dbReference>
<protein>
    <recommendedName>
        <fullName evidence="4">DUF624 domain-containing protein</fullName>
    </recommendedName>
</protein>
<dbReference type="InterPro" id="IPR006938">
    <property type="entry name" value="DUF624"/>
</dbReference>
<feature type="transmembrane region" description="Helical" evidence="1">
    <location>
        <begin position="95"/>
        <end position="117"/>
    </location>
</feature>
<proteinExistence type="predicted"/>
<keyword evidence="3" id="KW-1185">Reference proteome</keyword>
<feature type="transmembrane region" description="Helical" evidence="1">
    <location>
        <begin position="70"/>
        <end position="89"/>
    </location>
</feature>
<evidence type="ECO:0000256" key="1">
    <source>
        <dbReference type="SAM" id="Phobius"/>
    </source>
</evidence>
<feature type="transmembrane region" description="Helical" evidence="1">
    <location>
        <begin position="133"/>
        <end position="158"/>
    </location>
</feature>
<dbReference type="Pfam" id="PF04854">
    <property type="entry name" value="DUF624"/>
    <property type="match status" value="1"/>
</dbReference>
<feature type="transmembrane region" description="Helical" evidence="1">
    <location>
        <begin position="164"/>
        <end position="183"/>
    </location>
</feature>
<accession>A0ABN0XHA7</accession>
<keyword evidence="1" id="KW-0472">Membrane</keyword>